<feature type="coiled-coil region" evidence="1">
    <location>
        <begin position="172"/>
        <end position="206"/>
    </location>
</feature>
<dbReference type="InterPro" id="IPR004827">
    <property type="entry name" value="bZIP"/>
</dbReference>
<dbReference type="InterPro" id="IPR046347">
    <property type="entry name" value="bZIP_sf"/>
</dbReference>
<name>A0A9N8KCL2_9PEZI</name>
<sequence length="243" mass="26579">MSLKPNYQVPESLFDMESTLTTTFTHNDQYLAAWIPDSVDSMSVLGCSTASGFFQDDIISTPTVSLNSVGPSSDEGVPMPNLLPSWSTDFNSSKSLTSTSNLTWADESGLILHDSKSKSTGDATAAQPQRVVKTRARGRPRKGLSKDTGGPKRSDSLDECRAKNRKASARCREKERGQAAALEKAVQEQEERSSTLKQTATALQEELFCLQMQALQHVNCGCRDVHSYNEQRALVVATAWDLV</sequence>
<reference evidence="4" key="1">
    <citation type="submission" date="2020-06" db="EMBL/GenBank/DDBJ databases">
        <authorList>
            <person name="Onetto C."/>
        </authorList>
    </citation>
    <scope>NUCLEOTIDE SEQUENCE</scope>
</reference>
<accession>A0A9N8KCL2</accession>
<dbReference type="Gene3D" id="1.20.5.170">
    <property type="match status" value="1"/>
</dbReference>
<protein>
    <recommendedName>
        <fullName evidence="3">BZIP domain-containing protein</fullName>
    </recommendedName>
</protein>
<dbReference type="GO" id="GO:0003700">
    <property type="term" value="F:DNA-binding transcription factor activity"/>
    <property type="evidence" value="ECO:0007669"/>
    <property type="project" value="InterPro"/>
</dbReference>
<evidence type="ECO:0000256" key="2">
    <source>
        <dbReference type="SAM" id="MobiDB-lite"/>
    </source>
</evidence>
<dbReference type="AlphaFoldDB" id="A0A9N8KCL2"/>
<dbReference type="SUPFAM" id="SSF57959">
    <property type="entry name" value="Leucine zipper domain"/>
    <property type="match status" value="1"/>
</dbReference>
<dbReference type="EMBL" id="CAINUL010000002">
    <property type="protein sequence ID" value="CAD0107157.1"/>
    <property type="molecule type" value="Genomic_DNA"/>
</dbReference>
<feature type="compositionally biased region" description="Basic and acidic residues" evidence="2">
    <location>
        <begin position="149"/>
        <end position="161"/>
    </location>
</feature>
<gene>
    <name evidence="4" type="ORF">AWRI4620_LOCUS1412</name>
</gene>
<dbReference type="PROSITE" id="PS00036">
    <property type="entry name" value="BZIP_BASIC"/>
    <property type="match status" value="1"/>
</dbReference>
<evidence type="ECO:0000313" key="5">
    <source>
        <dbReference type="Proteomes" id="UP000745764"/>
    </source>
</evidence>
<comment type="caution">
    <text evidence="4">The sequence shown here is derived from an EMBL/GenBank/DDBJ whole genome shotgun (WGS) entry which is preliminary data.</text>
</comment>
<keyword evidence="5" id="KW-1185">Reference proteome</keyword>
<organism evidence="4 5">
    <name type="scientific">Aureobasidium uvarum</name>
    <dbReference type="NCBI Taxonomy" id="2773716"/>
    <lineage>
        <taxon>Eukaryota</taxon>
        <taxon>Fungi</taxon>
        <taxon>Dikarya</taxon>
        <taxon>Ascomycota</taxon>
        <taxon>Pezizomycotina</taxon>
        <taxon>Dothideomycetes</taxon>
        <taxon>Dothideomycetidae</taxon>
        <taxon>Dothideales</taxon>
        <taxon>Saccotheciaceae</taxon>
        <taxon>Aureobasidium</taxon>
    </lineage>
</organism>
<evidence type="ECO:0000259" key="3">
    <source>
        <dbReference type="PROSITE" id="PS00036"/>
    </source>
</evidence>
<dbReference type="Proteomes" id="UP000745764">
    <property type="component" value="Unassembled WGS sequence"/>
</dbReference>
<feature type="domain" description="BZIP" evidence="3">
    <location>
        <begin position="161"/>
        <end position="174"/>
    </location>
</feature>
<evidence type="ECO:0000313" key="4">
    <source>
        <dbReference type="EMBL" id="CAD0107157.1"/>
    </source>
</evidence>
<feature type="region of interest" description="Disordered" evidence="2">
    <location>
        <begin position="115"/>
        <end position="161"/>
    </location>
</feature>
<proteinExistence type="predicted"/>
<evidence type="ECO:0000256" key="1">
    <source>
        <dbReference type="SAM" id="Coils"/>
    </source>
</evidence>
<feature type="compositionally biased region" description="Basic residues" evidence="2">
    <location>
        <begin position="132"/>
        <end position="143"/>
    </location>
</feature>
<dbReference type="CDD" id="cd14686">
    <property type="entry name" value="bZIP"/>
    <property type="match status" value="1"/>
</dbReference>
<keyword evidence="1" id="KW-0175">Coiled coil</keyword>
<dbReference type="OrthoDB" id="295274at2759"/>